<dbReference type="GO" id="GO:0045944">
    <property type="term" value="P:positive regulation of transcription by RNA polymerase II"/>
    <property type="evidence" value="ECO:0007669"/>
    <property type="project" value="TreeGrafter"/>
</dbReference>
<gene>
    <name evidence="5" type="ORF">MYCTH_37566</name>
</gene>
<dbReference type="GeneID" id="11513723"/>
<organism evidence="5 6">
    <name type="scientific">Thermothelomyces thermophilus (strain ATCC 42464 / BCRC 31852 / DSM 1799)</name>
    <name type="common">Sporotrichum thermophile</name>
    <dbReference type="NCBI Taxonomy" id="573729"/>
    <lineage>
        <taxon>Eukaryota</taxon>
        <taxon>Fungi</taxon>
        <taxon>Dikarya</taxon>
        <taxon>Ascomycota</taxon>
        <taxon>Pezizomycotina</taxon>
        <taxon>Sordariomycetes</taxon>
        <taxon>Sordariomycetidae</taxon>
        <taxon>Sordariales</taxon>
        <taxon>Chaetomiaceae</taxon>
        <taxon>Thermothelomyces</taxon>
    </lineage>
</organism>
<dbReference type="OMA" id="VWTCYRR"/>
<dbReference type="RefSeq" id="XP_003665898.1">
    <property type="nucleotide sequence ID" value="XM_003665850.1"/>
</dbReference>
<dbReference type="AlphaFoldDB" id="G2QL21"/>
<proteinExistence type="predicted"/>
<dbReference type="EMBL" id="CP003007">
    <property type="protein sequence ID" value="AEO60653.1"/>
    <property type="molecule type" value="Genomic_DNA"/>
</dbReference>
<feature type="region of interest" description="Disordered" evidence="3">
    <location>
        <begin position="253"/>
        <end position="283"/>
    </location>
</feature>
<evidence type="ECO:0000313" key="5">
    <source>
        <dbReference type="EMBL" id="AEO60653.1"/>
    </source>
</evidence>
<evidence type="ECO:0000256" key="2">
    <source>
        <dbReference type="PROSITE-ProRule" id="PRU00850"/>
    </source>
</evidence>
<dbReference type="GO" id="GO:0003677">
    <property type="term" value="F:DNA binding"/>
    <property type="evidence" value="ECO:0007669"/>
    <property type="project" value="UniProtKB-KW"/>
</dbReference>
<evidence type="ECO:0000313" key="6">
    <source>
        <dbReference type="Proteomes" id="UP000007322"/>
    </source>
</evidence>
<feature type="compositionally biased region" description="Gly residues" evidence="3">
    <location>
        <begin position="389"/>
        <end position="403"/>
    </location>
</feature>
<dbReference type="GO" id="GO:0051321">
    <property type="term" value="P:meiotic cell cycle"/>
    <property type="evidence" value="ECO:0007669"/>
    <property type="project" value="TreeGrafter"/>
</dbReference>
<dbReference type="GO" id="GO:0000228">
    <property type="term" value="C:nuclear chromosome"/>
    <property type="evidence" value="ECO:0007669"/>
    <property type="project" value="TreeGrafter"/>
</dbReference>
<feature type="compositionally biased region" description="Low complexity" evidence="3">
    <location>
        <begin position="481"/>
        <end position="499"/>
    </location>
</feature>
<dbReference type="InterPro" id="IPR008967">
    <property type="entry name" value="p53-like_TF_DNA-bd_sf"/>
</dbReference>
<feature type="region of interest" description="Disordered" evidence="3">
    <location>
        <begin position="372"/>
        <end position="442"/>
    </location>
</feature>
<feature type="region of interest" description="Disordered" evidence="3">
    <location>
        <begin position="1"/>
        <end position="27"/>
    </location>
</feature>
<dbReference type="Proteomes" id="UP000007322">
    <property type="component" value="Chromosome 6"/>
</dbReference>
<sequence>SFTQGSTSSLSAIETSTQPSSYLSLIPSVPQPPVTPYSPDGGHFYTPAPPIFPGLEVRPRLGSNSSTAGQGMAHAHRSTTLPHPGTHLSAREAYASATPAFRRSEHHIQRSPPFSSIRRSNLLSPTSTSTSYGSLKMDTGYPGSRTQPSIPPLGPMTSLGHLSYGDTSATPIQVDISGVIDKGFFVAENEWTCYRRNYFACICSFSLTPLLPNSPIHFLPTGSTQAYSVYGFAMCISAVVSDNESHTIELVQHTPKRDKGPIAKPDKVRLSPKPPQASQHPLTSLYGAPEASLGSPRYEQGFGQPQQSSAPTEHTFERIQFKQATANNGKRRAAQQYYHLLVELWADVGQQGGGDSWVKVAYRKSAKMIVRGRSPGHYQSERRGSASSGPGGSSGSMGGGGYTTGLLGPGEYPANQPMMGGGGYAQQYDTRSGGYGGARPHHELNMEPLISTEDVKAMTSTKGYQYYPATIYESEHHDPRQQQQQEQQQQQPQEQQEQQQQHHHHHHHHHHQQVELFSHARQEVSGSGAAPSMSAMFDPTKVKPEMENGLPSLLYHSVPYYQRCGRFEGKATSSGQYPKLIPPPSTTMNMT</sequence>
<dbReference type="PANTHER" id="PTHR35144:SF2">
    <property type="entry name" value="MEIOSIS-SPECIFIC TRANSCRIPTION FACTOR NDT80"/>
    <property type="match status" value="1"/>
</dbReference>
<dbReference type="InterPro" id="IPR037141">
    <property type="entry name" value="NDT80_DNA-bd_dom_sf"/>
</dbReference>
<protein>
    <submittedName>
        <fullName evidence="5">p53-like transcription factor</fullName>
    </submittedName>
</protein>
<feature type="compositionally biased region" description="Low complexity" evidence="3">
    <location>
        <begin position="525"/>
        <end position="536"/>
    </location>
</feature>
<dbReference type="OrthoDB" id="2288358at2759"/>
<dbReference type="eggNOG" id="ENOG502R1FS">
    <property type="taxonomic scope" value="Eukaryota"/>
</dbReference>
<dbReference type="Pfam" id="PF05224">
    <property type="entry name" value="NDT80_PhoG"/>
    <property type="match status" value="1"/>
</dbReference>
<feature type="compositionally biased region" description="Basic residues" evidence="3">
    <location>
        <begin position="501"/>
        <end position="511"/>
    </location>
</feature>
<dbReference type="InParanoid" id="G2QL21"/>
<accession>G2QL21</accession>
<feature type="region of interest" description="Disordered" evidence="3">
    <location>
        <begin position="294"/>
        <end position="313"/>
    </location>
</feature>
<name>G2QL21_THET4</name>
<dbReference type="InterPro" id="IPR024061">
    <property type="entry name" value="NDT80_DNA-bd_dom"/>
</dbReference>
<evidence type="ECO:0000256" key="3">
    <source>
        <dbReference type="SAM" id="MobiDB-lite"/>
    </source>
</evidence>
<feature type="region of interest" description="Disordered" evidence="3">
    <location>
        <begin position="571"/>
        <end position="591"/>
    </location>
</feature>
<feature type="compositionally biased region" description="Polar residues" evidence="3">
    <location>
        <begin position="303"/>
        <end position="312"/>
    </location>
</feature>
<dbReference type="KEGG" id="mtm:MYCTH_37566"/>
<dbReference type="SUPFAM" id="SSF49417">
    <property type="entry name" value="p53-like transcription factors"/>
    <property type="match status" value="1"/>
</dbReference>
<evidence type="ECO:0000259" key="4">
    <source>
        <dbReference type="PROSITE" id="PS51517"/>
    </source>
</evidence>
<feature type="domain" description="NDT80" evidence="4">
    <location>
        <begin position="112"/>
        <end position="382"/>
    </location>
</feature>
<dbReference type="Gene3D" id="2.60.40.1390">
    <property type="entry name" value="NDT80 DNA-binding domain"/>
    <property type="match status" value="1"/>
</dbReference>
<dbReference type="InterPro" id="IPR052605">
    <property type="entry name" value="Fungal_trans_regulator"/>
</dbReference>
<reference evidence="5 6" key="1">
    <citation type="journal article" date="2011" name="Nat. Biotechnol.">
        <title>Comparative genomic analysis of the thermophilic biomass-degrading fungi Myceliophthora thermophila and Thielavia terrestris.</title>
        <authorList>
            <person name="Berka R.M."/>
            <person name="Grigoriev I.V."/>
            <person name="Otillar R."/>
            <person name="Salamov A."/>
            <person name="Grimwood J."/>
            <person name="Reid I."/>
            <person name="Ishmael N."/>
            <person name="John T."/>
            <person name="Darmond C."/>
            <person name="Moisan M.-C."/>
            <person name="Henrissat B."/>
            <person name="Coutinho P.M."/>
            <person name="Lombard V."/>
            <person name="Natvig D.O."/>
            <person name="Lindquist E."/>
            <person name="Schmutz J."/>
            <person name="Lucas S."/>
            <person name="Harris P."/>
            <person name="Powlowski J."/>
            <person name="Bellemare A."/>
            <person name="Taylor D."/>
            <person name="Butler G."/>
            <person name="de Vries R.P."/>
            <person name="Allijn I.E."/>
            <person name="van den Brink J."/>
            <person name="Ushinsky S."/>
            <person name="Storms R."/>
            <person name="Powell A.J."/>
            <person name="Paulsen I.T."/>
            <person name="Elbourne L.D.H."/>
            <person name="Baker S.E."/>
            <person name="Magnuson J."/>
            <person name="LaBoissiere S."/>
            <person name="Clutterbuck A.J."/>
            <person name="Martinez D."/>
            <person name="Wogulis M."/>
            <person name="de Leon A.L."/>
            <person name="Rey M.W."/>
            <person name="Tsang A."/>
        </authorList>
    </citation>
    <scope>NUCLEOTIDE SEQUENCE [LARGE SCALE GENOMIC DNA]</scope>
    <source>
        <strain evidence="6">ATCC 42464 / BCRC 31852 / DSM 1799</strain>
    </source>
</reference>
<evidence type="ECO:0000256" key="1">
    <source>
        <dbReference type="ARBA" id="ARBA00023125"/>
    </source>
</evidence>
<dbReference type="HOGENOM" id="CLU_026383_1_1_1"/>
<dbReference type="PROSITE" id="PS51517">
    <property type="entry name" value="NDT80"/>
    <property type="match status" value="1"/>
</dbReference>
<feature type="compositionally biased region" description="Basic and acidic residues" evidence="3">
    <location>
        <begin position="255"/>
        <end position="269"/>
    </location>
</feature>
<feature type="region of interest" description="Disordered" evidence="3">
    <location>
        <begin position="102"/>
        <end position="150"/>
    </location>
</feature>
<feature type="region of interest" description="Disordered" evidence="3">
    <location>
        <begin position="475"/>
        <end position="542"/>
    </location>
</feature>
<feature type="compositionally biased region" description="Polar residues" evidence="3">
    <location>
        <begin position="1"/>
        <end position="23"/>
    </location>
</feature>
<feature type="non-terminal residue" evidence="5">
    <location>
        <position position="1"/>
    </location>
</feature>
<dbReference type="VEuPathDB" id="FungiDB:MYCTH_37566"/>
<dbReference type="PANTHER" id="PTHR35144">
    <property type="entry name" value="MEIOSIS-SPECIFIC TRANSCRIPTION FACTOR NDT80"/>
    <property type="match status" value="1"/>
</dbReference>
<feature type="compositionally biased region" description="Low complexity" evidence="3">
    <location>
        <begin position="120"/>
        <end position="135"/>
    </location>
</feature>
<feature type="DNA-binding region" description="NDT80" evidence="2">
    <location>
        <begin position="112"/>
        <end position="382"/>
    </location>
</feature>
<keyword evidence="6" id="KW-1185">Reference proteome</keyword>
<dbReference type="GO" id="GO:0003700">
    <property type="term" value="F:DNA-binding transcription factor activity"/>
    <property type="evidence" value="ECO:0007669"/>
    <property type="project" value="UniProtKB-UniRule"/>
</dbReference>
<keyword evidence="1 2" id="KW-0238">DNA-binding</keyword>